<evidence type="ECO:0000313" key="4">
    <source>
        <dbReference type="Proteomes" id="UP000181941"/>
    </source>
</evidence>
<dbReference type="EMBL" id="MNVC01000001">
    <property type="protein sequence ID" value="OIO20555.1"/>
    <property type="molecule type" value="Genomic_DNA"/>
</dbReference>
<proteinExistence type="predicted"/>
<dbReference type="STRING" id="1805238.AUJ23_00100"/>
<organism evidence="3 4">
    <name type="scientific">Candidatus Magasanikbacteria bacterium CG1_02_32_51</name>
    <dbReference type="NCBI Taxonomy" id="1805238"/>
    <lineage>
        <taxon>Bacteria</taxon>
        <taxon>Candidatus Magasanikiibacteriota</taxon>
    </lineage>
</organism>
<keyword evidence="1" id="KW-0472">Membrane</keyword>
<keyword evidence="1" id="KW-0812">Transmembrane</keyword>
<evidence type="ECO:0000313" key="3">
    <source>
        <dbReference type="EMBL" id="OIO20555.1"/>
    </source>
</evidence>
<sequence>MDFTSFGDYLNVLANFFTQPTWTIVSKLFAIFGWIVFVWLLAFAIVIFYTDHIQDTRNTSKWKFMVLAIDIPPENIQTPLAVEQMFANLSGAFSKPDLRDKFREGFKQRGFSLEIVSIEGYIQFLIRTEEKFRDLVESSVYAQYPDAEITEVEDYVTTVPQKYPNNEYDIWIGDFTLSEDFAYPLRSYRDFEHNISKDTVLKDPMGTFLESFTRIGIGEQMWFQILIEPVDNSWKEKSIAKIKEIIGEKPASKKNALSFVTDNFLTKEFGKSFEEFNAQITGSERGLGDVKATVSKEEKNQIKYLTPGQQKIVEAMEAKISKIGLKTKLRAVYVARKEVFKRERGVNALVGAINQFNSPTSNSLVVKSSTDVRGAKAIVRQKNDLLKAYVKRKMNVGAKAIVFNIEELATLWHFPMSYVKTPLVQKAETKAAEPPSNLPMENILNLPIDEIIQTTNKNDGKRKFTTDSGEDIYLDDFGN</sequence>
<accession>A0A1J4UB80</accession>
<dbReference type="Pfam" id="PF26449">
    <property type="entry name" value="DUF8128"/>
    <property type="match status" value="1"/>
</dbReference>
<protein>
    <recommendedName>
        <fullName evidence="2">DUF8128 domain-containing protein</fullName>
    </recommendedName>
</protein>
<dbReference type="Proteomes" id="UP000181941">
    <property type="component" value="Unassembled WGS sequence"/>
</dbReference>
<feature type="domain" description="DUF8128" evidence="2">
    <location>
        <begin position="112"/>
        <end position="425"/>
    </location>
</feature>
<dbReference type="AlphaFoldDB" id="A0A1J4UB80"/>
<evidence type="ECO:0000259" key="2">
    <source>
        <dbReference type="Pfam" id="PF26449"/>
    </source>
</evidence>
<evidence type="ECO:0000256" key="1">
    <source>
        <dbReference type="SAM" id="Phobius"/>
    </source>
</evidence>
<name>A0A1J4UB80_9BACT</name>
<keyword evidence="1" id="KW-1133">Transmembrane helix</keyword>
<gene>
    <name evidence="3" type="ORF">AUJ23_00100</name>
</gene>
<dbReference type="InterPro" id="IPR058441">
    <property type="entry name" value="DUF8128"/>
</dbReference>
<feature type="transmembrane region" description="Helical" evidence="1">
    <location>
        <begin position="28"/>
        <end position="49"/>
    </location>
</feature>
<comment type="caution">
    <text evidence="3">The sequence shown here is derived from an EMBL/GenBank/DDBJ whole genome shotgun (WGS) entry which is preliminary data.</text>
</comment>
<reference evidence="3 4" key="1">
    <citation type="journal article" date="2016" name="Environ. Microbiol.">
        <title>Genomic resolution of a cold subsurface aquifer community provides metabolic insights for novel microbes adapted to high CO concentrations.</title>
        <authorList>
            <person name="Probst A.J."/>
            <person name="Castelle C.J."/>
            <person name="Singh A."/>
            <person name="Brown C.T."/>
            <person name="Anantharaman K."/>
            <person name="Sharon I."/>
            <person name="Hug L.A."/>
            <person name="Burstein D."/>
            <person name="Emerson J.B."/>
            <person name="Thomas B.C."/>
            <person name="Banfield J.F."/>
        </authorList>
    </citation>
    <scope>NUCLEOTIDE SEQUENCE [LARGE SCALE GENOMIC DNA]</scope>
    <source>
        <strain evidence="3">CG1_02_32_51</strain>
    </source>
</reference>